<name>D4H7E1_DENA2</name>
<dbReference type="InterPro" id="IPR001610">
    <property type="entry name" value="PAC"/>
</dbReference>
<evidence type="ECO:0000259" key="24">
    <source>
        <dbReference type="PROSITE" id="PS50894"/>
    </source>
</evidence>
<dbReference type="InterPro" id="IPR036641">
    <property type="entry name" value="HPT_dom_sf"/>
</dbReference>
<dbReference type="SMART" id="SM00091">
    <property type="entry name" value="PAS"/>
    <property type="match status" value="3"/>
</dbReference>
<dbReference type="PRINTS" id="PR00344">
    <property type="entry name" value="BCTRLSENSOR"/>
</dbReference>
<gene>
    <name evidence="25" type="ordered locus">Dacet_1168</name>
</gene>
<dbReference type="Proteomes" id="UP000002012">
    <property type="component" value="Chromosome"/>
</dbReference>
<dbReference type="GO" id="GO:0005524">
    <property type="term" value="F:ATP binding"/>
    <property type="evidence" value="ECO:0007669"/>
    <property type="project" value="UniProtKB-KW"/>
</dbReference>
<dbReference type="SMART" id="SM00448">
    <property type="entry name" value="REC"/>
    <property type="match status" value="1"/>
</dbReference>
<keyword evidence="6" id="KW-0808">Transferase</keyword>
<dbReference type="InterPro" id="IPR003594">
    <property type="entry name" value="HATPase_dom"/>
</dbReference>
<evidence type="ECO:0000256" key="19">
    <source>
        <dbReference type="SAM" id="Phobius"/>
    </source>
</evidence>
<dbReference type="KEGG" id="dap:Dacet_1168"/>
<evidence type="ECO:0000256" key="8">
    <source>
        <dbReference type="ARBA" id="ARBA00022741"/>
    </source>
</evidence>
<evidence type="ECO:0000256" key="4">
    <source>
        <dbReference type="ARBA" id="ARBA00022475"/>
    </source>
</evidence>
<dbReference type="PANTHER" id="PTHR45339">
    <property type="entry name" value="HYBRID SIGNAL TRANSDUCTION HISTIDINE KINASE J"/>
    <property type="match status" value="1"/>
</dbReference>
<comment type="subcellular location">
    <subcellularLocation>
        <location evidence="2">Cell membrane</location>
        <topology evidence="2">Multi-pass membrane protein</topology>
    </subcellularLocation>
</comment>
<dbReference type="GO" id="GO:0000155">
    <property type="term" value="F:phosphorelay sensor kinase activity"/>
    <property type="evidence" value="ECO:0007669"/>
    <property type="project" value="InterPro"/>
</dbReference>
<dbReference type="InterPro" id="IPR004358">
    <property type="entry name" value="Sig_transdc_His_kin-like_C"/>
</dbReference>
<evidence type="ECO:0000259" key="21">
    <source>
        <dbReference type="PROSITE" id="PS50110"/>
    </source>
</evidence>
<accession>D4H7E1</accession>
<feature type="domain" description="HPt" evidence="24">
    <location>
        <begin position="1225"/>
        <end position="1318"/>
    </location>
</feature>
<dbReference type="InterPro" id="IPR036890">
    <property type="entry name" value="HATPase_C_sf"/>
</dbReference>
<evidence type="ECO:0000256" key="6">
    <source>
        <dbReference type="ARBA" id="ARBA00022679"/>
    </source>
</evidence>
<evidence type="ECO:0000256" key="11">
    <source>
        <dbReference type="ARBA" id="ARBA00022989"/>
    </source>
</evidence>
<dbReference type="PROSITE" id="PS50110">
    <property type="entry name" value="RESPONSE_REGULATORY"/>
    <property type="match status" value="1"/>
</dbReference>
<dbReference type="InterPro" id="IPR013656">
    <property type="entry name" value="PAS_4"/>
</dbReference>
<dbReference type="GO" id="GO:0005886">
    <property type="term" value="C:plasma membrane"/>
    <property type="evidence" value="ECO:0007669"/>
    <property type="project" value="UniProtKB-SubCell"/>
</dbReference>
<feature type="transmembrane region" description="Helical" evidence="19">
    <location>
        <begin position="236"/>
        <end position="256"/>
    </location>
</feature>
<dbReference type="FunCoup" id="D4H7E1">
    <property type="interactions" value="205"/>
</dbReference>
<dbReference type="InterPro" id="IPR008207">
    <property type="entry name" value="Sig_transdc_His_kin_Hpt_dom"/>
</dbReference>
<keyword evidence="8" id="KW-0547">Nucleotide-binding</keyword>
<feature type="domain" description="PAS" evidence="22">
    <location>
        <begin position="584"/>
        <end position="640"/>
    </location>
</feature>
<dbReference type="InterPro" id="IPR036097">
    <property type="entry name" value="HisK_dim/P_sf"/>
</dbReference>
<dbReference type="Gene3D" id="1.20.120.160">
    <property type="entry name" value="HPT domain"/>
    <property type="match status" value="1"/>
</dbReference>
<dbReference type="InterPro" id="IPR035965">
    <property type="entry name" value="PAS-like_dom_sf"/>
</dbReference>
<feature type="domain" description="PAC" evidence="23">
    <location>
        <begin position="657"/>
        <end position="709"/>
    </location>
</feature>
<dbReference type="PROSITE" id="PS50113">
    <property type="entry name" value="PAC"/>
    <property type="match status" value="3"/>
</dbReference>
<evidence type="ECO:0000259" key="23">
    <source>
        <dbReference type="PROSITE" id="PS50113"/>
    </source>
</evidence>
<dbReference type="eggNOG" id="COG2198">
    <property type="taxonomic scope" value="Bacteria"/>
</dbReference>
<dbReference type="SMART" id="SM00387">
    <property type="entry name" value="HATPase_c"/>
    <property type="match status" value="1"/>
</dbReference>
<dbReference type="STRING" id="522772.Dacet_1168"/>
<keyword evidence="10" id="KW-0067">ATP-binding</keyword>
<evidence type="ECO:0000256" key="15">
    <source>
        <dbReference type="ARBA" id="ARBA00068150"/>
    </source>
</evidence>
<dbReference type="OrthoDB" id="9758705at2"/>
<feature type="domain" description="PAS" evidence="22">
    <location>
        <begin position="462"/>
        <end position="532"/>
    </location>
</feature>
<dbReference type="InterPro" id="IPR011006">
    <property type="entry name" value="CheY-like_superfamily"/>
</dbReference>
<feature type="transmembrane region" description="Helical" evidence="19">
    <location>
        <begin position="12"/>
        <end position="33"/>
    </location>
</feature>
<dbReference type="InterPro" id="IPR001789">
    <property type="entry name" value="Sig_transdc_resp-reg_receiver"/>
</dbReference>
<evidence type="ECO:0000256" key="14">
    <source>
        <dbReference type="ARBA" id="ARBA00064003"/>
    </source>
</evidence>
<evidence type="ECO:0000256" key="18">
    <source>
        <dbReference type="SAM" id="Coils"/>
    </source>
</evidence>
<evidence type="ECO:0000256" key="9">
    <source>
        <dbReference type="ARBA" id="ARBA00022777"/>
    </source>
</evidence>
<feature type="domain" description="PAC" evidence="23">
    <location>
        <begin position="377"/>
        <end position="429"/>
    </location>
</feature>
<organism evidence="25 26">
    <name type="scientific">Denitrovibrio acetiphilus (strain DSM 12809 / NBRC 114555 / N2460)</name>
    <dbReference type="NCBI Taxonomy" id="522772"/>
    <lineage>
        <taxon>Bacteria</taxon>
        <taxon>Pseudomonadati</taxon>
        <taxon>Deferribacterota</taxon>
        <taxon>Deferribacteres</taxon>
        <taxon>Deferribacterales</taxon>
        <taxon>Geovibrionaceae</taxon>
        <taxon>Denitrovibrio</taxon>
    </lineage>
</organism>
<dbReference type="Gene3D" id="3.30.565.10">
    <property type="entry name" value="Histidine kinase-like ATPase, C-terminal domain"/>
    <property type="match status" value="1"/>
</dbReference>
<dbReference type="InterPro" id="IPR013767">
    <property type="entry name" value="PAS_fold"/>
</dbReference>
<feature type="domain" description="PAC" evidence="23">
    <location>
        <begin position="536"/>
        <end position="587"/>
    </location>
</feature>
<dbReference type="Gene3D" id="1.10.287.130">
    <property type="match status" value="1"/>
</dbReference>
<dbReference type="InterPro" id="IPR000700">
    <property type="entry name" value="PAS-assoc_C"/>
</dbReference>
<dbReference type="InParanoid" id="D4H7E1"/>
<evidence type="ECO:0000313" key="25">
    <source>
        <dbReference type="EMBL" id="ADD67940.1"/>
    </source>
</evidence>
<dbReference type="PaxDb" id="522772-Dacet_1168"/>
<dbReference type="SUPFAM" id="SSF55785">
    <property type="entry name" value="PYP-like sensor domain (PAS domain)"/>
    <property type="match status" value="3"/>
</dbReference>
<dbReference type="Pfam" id="PF08448">
    <property type="entry name" value="PAS_4"/>
    <property type="match status" value="1"/>
</dbReference>
<evidence type="ECO:0000259" key="22">
    <source>
        <dbReference type="PROSITE" id="PS50112"/>
    </source>
</evidence>
<proteinExistence type="predicted"/>
<dbReference type="SUPFAM" id="SSF55874">
    <property type="entry name" value="ATPase domain of HSP90 chaperone/DNA topoisomerase II/histidine kinase"/>
    <property type="match status" value="1"/>
</dbReference>
<keyword evidence="5 17" id="KW-0597">Phosphoprotein</keyword>
<dbReference type="FunFam" id="1.10.287.130:FF:000002">
    <property type="entry name" value="Two-component osmosensing histidine kinase"/>
    <property type="match status" value="1"/>
</dbReference>
<dbReference type="Pfam" id="PF00072">
    <property type="entry name" value="Response_reg"/>
    <property type="match status" value="1"/>
</dbReference>
<keyword evidence="7 19" id="KW-0812">Transmembrane</keyword>
<dbReference type="FunFam" id="3.30.565.10:FF:000010">
    <property type="entry name" value="Sensor histidine kinase RcsC"/>
    <property type="match status" value="1"/>
</dbReference>
<keyword evidence="13 19" id="KW-0472">Membrane</keyword>
<dbReference type="PROSITE" id="PS50894">
    <property type="entry name" value="HPT"/>
    <property type="match status" value="1"/>
</dbReference>
<comment type="catalytic activity">
    <reaction evidence="1">
        <text>ATP + protein L-histidine = ADP + protein N-phospho-L-histidine.</text>
        <dbReference type="EC" id="2.7.13.3"/>
    </reaction>
</comment>
<dbReference type="CDD" id="cd17546">
    <property type="entry name" value="REC_hyHK_CKI1_RcsC-like"/>
    <property type="match status" value="1"/>
</dbReference>
<sequence>MNKNKSFLSDKIVLQVIFYVIFVVGSIMSVFIIDNYMHKRLSFLNGLLSNETSRIHLNDILKSKMSDVQNTLLNYTNARSFDEMEKYEKQIANSIESMESILFILEHGGVYVEDMNVNYEGLENVKYKVEYEKNYVGRFNIHVLDIQAKVVDIKELLDKFRSLVIDIILSRQSGSVEAFREVDERKNIMTKSMEAFFVRMDESSNRLYLEAEKSENELKSYIESSMVKFSSQKLRLNLALGIIFLVSGVLMCMNILRIVKSRLTVSEELNKLNSSLEETVKKRTGELETQVRIREEQERESFERAQFLTDVIESLAHPFYVIDAETYEIILANKAAYRSIGSTGRTCYELTHHANHPCDGLDHPCPLQTVLKTGAATSVEHIHFDQSGEKRYVEVHGYPVRNSEGKVIQMIEYSLDITEKKDAERTLINLNSILEQKVAERTEKLEAEVKNRKNAEEKLIANEKYFRQLIANISDIIIIADETLRITYVSPSIEQICGFPPEYLLGKPLEYLVQESDGVIFDHWIENVLRRHGEQRVAELRILKRSGAYLNAEVLAKNMLENNVINGVVVNIRDVTVRKKAEEELKKLALVMEQNPNSIVITDIDGNIEFVNPAFEKITGYSLEEALGKNPNVLKTDHTEPAVFEELWKTVTKGEVWNGEFVNKKKNGELYIEHAIIAPIMNDRGEIVNYLGMKENITELKQARAKAEESNRAKSMFLANMSHEIRTPLNGLMGFLELLKHTPLDSEQAEYLSTIKFSADTLLKILNDILDLSKIESGMMDIESSEMNLGFQILSTVKAFYAKASAKGVRLYSYIDPQVPSSLLGDALRISQVVSNLLNNAVKFTHAGGVIKVNVELKNETKKTATVLIAVEDTGVGIPDGKIKSVFEPFAQVDSSVTRKYGGTGLGLTISRNLLKLMKSDIELKSEKGKGSKFYFELVLKKTISVNSDKKNIGNGRVYIYEGGSAELYTLFRKYLESLNGSYKLIDAIDPDEDYTGSVFIFNGDSYEADIVSELLDKGVRVVCVMEASEKAYAESLDDRVVTLFRPFGGALFYEALTGHSFDEEEDVMQSIKNMQSFDGCVLLAEDNSVNIRLMEALLRRLGVDADVAENGQIAVDLCETKKYDLILMDINMPVMDGIEAVRTIREHENALYRSRTPIYALTAHSLTDLGGRINKSDFEGYLSKPINLEALEKILKKHLKKSEIISYSGEAFNMSEIVDELGLPDDMLYELLNGYSVSLTGDIANMKSLAENEEYNMLKSLIHSNRGAADNLRLKTLAVLFEEIEKSINVKDKDGIINNIDQLDTELVNVRLILDQQRGGD</sequence>
<feature type="modified residue" description="Phosphohistidine" evidence="16">
    <location>
        <position position="1264"/>
    </location>
</feature>
<dbReference type="SMART" id="SM00388">
    <property type="entry name" value="HisKA"/>
    <property type="match status" value="1"/>
</dbReference>
<dbReference type="EC" id="2.7.13.3" evidence="3"/>
<keyword evidence="11 19" id="KW-1133">Transmembrane helix</keyword>
<keyword evidence="26" id="KW-1185">Reference proteome</keyword>
<dbReference type="SUPFAM" id="SSF52172">
    <property type="entry name" value="CheY-like"/>
    <property type="match status" value="1"/>
</dbReference>
<feature type="coiled-coil region" evidence="18">
    <location>
        <begin position="420"/>
        <end position="462"/>
    </location>
</feature>
<dbReference type="InterPro" id="IPR005467">
    <property type="entry name" value="His_kinase_dom"/>
</dbReference>
<dbReference type="SUPFAM" id="SSF47226">
    <property type="entry name" value="Histidine-containing phosphotransfer domain, HPT domain"/>
    <property type="match status" value="1"/>
</dbReference>
<evidence type="ECO:0000256" key="17">
    <source>
        <dbReference type="PROSITE-ProRule" id="PRU00169"/>
    </source>
</evidence>
<dbReference type="Pfam" id="PF13426">
    <property type="entry name" value="PAS_9"/>
    <property type="match status" value="1"/>
</dbReference>
<dbReference type="eggNOG" id="COG5002">
    <property type="taxonomic scope" value="Bacteria"/>
</dbReference>
<dbReference type="PROSITE" id="PS50112">
    <property type="entry name" value="PAS"/>
    <property type="match status" value="2"/>
</dbReference>
<dbReference type="SUPFAM" id="SSF47384">
    <property type="entry name" value="Homodimeric domain of signal transducing histidine kinase"/>
    <property type="match status" value="1"/>
</dbReference>
<dbReference type="HOGENOM" id="CLU_259748_0_0_0"/>
<dbReference type="Pfam" id="PF02518">
    <property type="entry name" value="HATPase_c"/>
    <property type="match status" value="1"/>
</dbReference>
<evidence type="ECO:0000259" key="20">
    <source>
        <dbReference type="PROSITE" id="PS50109"/>
    </source>
</evidence>
<feature type="domain" description="Histidine kinase" evidence="20">
    <location>
        <begin position="720"/>
        <end position="942"/>
    </location>
</feature>
<dbReference type="PANTHER" id="PTHR45339:SF1">
    <property type="entry name" value="HYBRID SIGNAL TRANSDUCTION HISTIDINE KINASE J"/>
    <property type="match status" value="1"/>
</dbReference>
<dbReference type="eggNOG" id="COG0784">
    <property type="taxonomic scope" value="Bacteria"/>
</dbReference>
<evidence type="ECO:0000256" key="16">
    <source>
        <dbReference type="PROSITE-ProRule" id="PRU00110"/>
    </source>
</evidence>
<evidence type="ECO:0000256" key="7">
    <source>
        <dbReference type="ARBA" id="ARBA00022692"/>
    </source>
</evidence>
<dbReference type="EMBL" id="CP001968">
    <property type="protein sequence ID" value="ADD67940.1"/>
    <property type="molecule type" value="Genomic_DNA"/>
</dbReference>
<dbReference type="PROSITE" id="PS50109">
    <property type="entry name" value="HIS_KIN"/>
    <property type="match status" value="1"/>
</dbReference>
<evidence type="ECO:0000313" key="26">
    <source>
        <dbReference type="Proteomes" id="UP000002012"/>
    </source>
</evidence>
<dbReference type="InterPro" id="IPR000014">
    <property type="entry name" value="PAS"/>
</dbReference>
<feature type="domain" description="Response regulatory" evidence="21">
    <location>
        <begin position="1081"/>
        <end position="1200"/>
    </location>
</feature>
<keyword evidence="12" id="KW-0902">Two-component regulatory system</keyword>
<dbReference type="CDD" id="cd00130">
    <property type="entry name" value="PAS"/>
    <property type="match status" value="2"/>
</dbReference>
<comment type="subunit">
    <text evidence="14">At low DSF concentrations, interacts with RpfF.</text>
</comment>
<dbReference type="Gene3D" id="3.30.450.20">
    <property type="entry name" value="PAS domain"/>
    <property type="match status" value="3"/>
</dbReference>
<dbReference type="Gene3D" id="3.40.50.2300">
    <property type="match status" value="1"/>
</dbReference>
<dbReference type="CDD" id="cd00082">
    <property type="entry name" value="HisKA"/>
    <property type="match status" value="1"/>
</dbReference>
<feature type="modified residue" description="4-aspartylphosphate" evidence="17">
    <location>
        <position position="1130"/>
    </location>
</feature>
<evidence type="ECO:0000256" key="12">
    <source>
        <dbReference type="ARBA" id="ARBA00023012"/>
    </source>
</evidence>
<protein>
    <recommendedName>
        <fullName evidence="15">Sensory/regulatory protein RpfC</fullName>
        <ecNumber evidence="3">2.7.13.3</ecNumber>
    </recommendedName>
</protein>
<reference evidence="25 26" key="1">
    <citation type="journal article" date="2010" name="Stand. Genomic Sci.">
        <title>Complete genome sequence of Denitrovibrio acetiphilus type strain (N2460).</title>
        <authorList>
            <person name="Kiss H."/>
            <person name="Lang E."/>
            <person name="Lapidus A."/>
            <person name="Copeland A."/>
            <person name="Nolan M."/>
            <person name="Glavina Del Rio T."/>
            <person name="Chen F."/>
            <person name="Lucas S."/>
            <person name="Tice H."/>
            <person name="Cheng J.F."/>
            <person name="Han C."/>
            <person name="Goodwin L."/>
            <person name="Pitluck S."/>
            <person name="Liolios K."/>
            <person name="Pati A."/>
            <person name="Ivanova N."/>
            <person name="Mavromatis K."/>
            <person name="Chen A."/>
            <person name="Palaniappan K."/>
            <person name="Land M."/>
            <person name="Hauser L."/>
            <person name="Chang Y.J."/>
            <person name="Jeffries C.D."/>
            <person name="Detter J.C."/>
            <person name="Brettin T."/>
            <person name="Spring S."/>
            <person name="Rohde M."/>
            <person name="Goker M."/>
            <person name="Woyke T."/>
            <person name="Bristow J."/>
            <person name="Eisen J.A."/>
            <person name="Markowitz V."/>
            <person name="Hugenholtz P."/>
            <person name="Kyrpides N.C."/>
            <person name="Klenk H.P."/>
        </authorList>
    </citation>
    <scope>NUCLEOTIDE SEQUENCE [LARGE SCALE GENOMIC DNA]</scope>
    <source>
        <strain evidence="26">DSM 12809 / NBRC 114555 / N2460</strain>
    </source>
</reference>
<dbReference type="SMART" id="SM00086">
    <property type="entry name" value="PAC"/>
    <property type="match status" value="3"/>
</dbReference>
<keyword evidence="4" id="KW-1003">Cell membrane</keyword>
<evidence type="ECO:0000256" key="5">
    <source>
        <dbReference type="ARBA" id="ARBA00022553"/>
    </source>
</evidence>
<dbReference type="InterPro" id="IPR003661">
    <property type="entry name" value="HisK_dim/P_dom"/>
</dbReference>
<evidence type="ECO:0000256" key="3">
    <source>
        <dbReference type="ARBA" id="ARBA00012438"/>
    </source>
</evidence>
<dbReference type="RefSeq" id="WP_013010462.1">
    <property type="nucleotide sequence ID" value="NC_013943.1"/>
</dbReference>
<dbReference type="GO" id="GO:0006355">
    <property type="term" value="P:regulation of DNA-templated transcription"/>
    <property type="evidence" value="ECO:0007669"/>
    <property type="project" value="InterPro"/>
</dbReference>
<evidence type="ECO:0000256" key="13">
    <source>
        <dbReference type="ARBA" id="ARBA00023136"/>
    </source>
</evidence>
<dbReference type="CDD" id="cd16922">
    <property type="entry name" value="HATPase_EvgS-ArcB-TorS-like"/>
    <property type="match status" value="1"/>
</dbReference>
<evidence type="ECO:0000256" key="10">
    <source>
        <dbReference type="ARBA" id="ARBA00022840"/>
    </source>
</evidence>
<evidence type="ECO:0000256" key="2">
    <source>
        <dbReference type="ARBA" id="ARBA00004651"/>
    </source>
</evidence>
<keyword evidence="9 25" id="KW-0418">Kinase</keyword>
<keyword evidence="18" id="KW-0175">Coiled coil</keyword>
<evidence type="ECO:0000256" key="1">
    <source>
        <dbReference type="ARBA" id="ARBA00000085"/>
    </source>
</evidence>
<dbReference type="Pfam" id="PF00989">
    <property type="entry name" value="PAS"/>
    <property type="match status" value="1"/>
</dbReference>
<dbReference type="NCBIfam" id="TIGR00229">
    <property type="entry name" value="sensory_box"/>
    <property type="match status" value="2"/>
</dbReference>
<dbReference type="Pfam" id="PF00512">
    <property type="entry name" value="HisKA"/>
    <property type="match status" value="1"/>
</dbReference>